<dbReference type="PANTHER" id="PTHR22684">
    <property type="entry name" value="NULP1-RELATED"/>
    <property type="match status" value="1"/>
</dbReference>
<evidence type="ECO:0000313" key="2">
    <source>
        <dbReference type="EnsemblPlants" id="Kaladp0081s0384.2.v1.1"/>
    </source>
</evidence>
<dbReference type="GO" id="GO:1990112">
    <property type="term" value="C:RQC complex"/>
    <property type="evidence" value="ECO:0007669"/>
    <property type="project" value="TreeGrafter"/>
</dbReference>
<feature type="compositionally biased region" description="Acidic residues" evidence="1">
    <location>
        <begin position="48"/>
        <end position="62"/>
    </location>
</feature>
<evidence type="ECO:0008006" key="4">
    <source>
        <dbReference type="Google" id="ProtNLM"/>
    </source>
</evidence>
<dbReference type="EnsemblPlants" id="Kaladp0081s0384.2.v1.1">
    <property type="protein sequence ID" value="Kaladp0081s0384.2.v1.1"/>
    <property type="gene ID" value="Kaladp0081s0384.v1.1"/>
</dbReference>
<evidence type="ECO:0000256" key="1">
    <source>
        <dbReference type="SAM" id="MobiDB-lite"/>
    </source>
</evidence>
<dbReference type="PANTHER" id="PTHR22684:SF0">
    <property type="entry name" value="RIBOSOME QUALITY CONTROL COMPLEX SUBUNIT TCF25"/>
    <property type="match status" value="1"/>
</dbReference>
<reference evidence="2" key="1">
    <citation type="submission" date="2021-01" db="UniProtKB">
        <authorList>
            <consortium name="EnsemblPlants"/>
        </authorList>
    </citation>
    <scope>IDENTIFICATION</scope>
</reference>
<dbReference type="Proteomes" id="UP000594263">
    <property type="component" value="Unplaced"/>
</dbReference>
<dbReference type="EnsemblPlants" id="Kaladp0081s0384.1.v1.1">
    <property type="protein sequence ID" value="Kaladp0081s0384.1.v1.1"/>
    <property type="gene ID" value="Kaladp0081s0384.v1.1"/>
</dbReference>
<dbReference type="Gramene" id="Kaladp0081s0384.1.v1.1">
    <property type="protein sequence ID" value="Kaladp0081s0384.1.v1.1"/>
    <property type="gene ID" value="Kaladp0081s0384.v1.1"/>
</dbReference>
<feature type="compositionally biased region" description="Basic and acidic residues" evidence="1">
    <location>
        <begin position="71"/>
        <end position="82"/>
    </location>
</feature>
<feature type="compositionally biased region" description="Basic residues" evidence="1">
    <location>
        <begin position="92"/>
        <end position="101"/>
    </location>
</feature>
<keyword evidence="3" id="KW-1185">Reference proteome</keyword>
<name>A0A7N0UR90_KALFE</name>
<proteinExistence type="predicted"/>
<dbReference type="Pfam" id="PF04910">
    <property type="entry name" value="Tcf25"/>
    <property type="match status" value="1"/>
</dbReference>
<protein>
    <recommendedName>
        <fullName evidence="4">Transcription factor 25</fullName>
    </recommendedName>
</protein>
<feature type="region of interest" description="Disordered" evidence="1">
    <location>
        <begin position="20"/>
        <end position="111"/>
    </location>
</feature>
<sequence>MSARALRKVLKEQEEKQRLAALKDAEADEDDLDSPEPAATSRINVFDLLDDGGDEQEEEPEIEGNFAKSTQKKEIPRVKISVDDVPPLDHNTKKKKKKKKAKESSAQVSVKKEKPLDIILKELSLDSETVNRHHAPSKGKASVAKDQSNLSKQSRSLVLAVDPKLLRPENELKRIFGSKVVSSFENTNQAGSSRQMRGGRRTSHIMRKTILVAPSDGWSIWDRSLSMEHLETKDGIHYFRYLHSPDYEQAQRAYEVAKNLHDLNVVYSILVDYPYHLDSLLAISEYFKLVGEQQLAANAISKCLYALECAWHPLFTPLQGNCQLKFIHETNKPFFKILFTHMKNTDRRGCHRVALEICKLLLSLDPDDPMGAMFCIDYYALRAEQYTWLEQFSEEYGNDNSIWLFPNFSYSLAVCRFFLDRDDQLNEDTDTGKASSAELMKQALMLHPSVLKKLVAKVPLKDQIWKTILKNSFFNVDQSGSPTLDHLIDIYVERSYLIWRLPDLQNLLKDSALLVIEVLKQSRSEAEDWACVRTETFSSEKNEYSHLLVSDFSDTVSTIPPEELQNLMGGGPGMIPQGARLPQGIAMADNEGVVIELPQGNRVPRDVANRNPLAVLFESMLPWVDYGGGEEAHIEDNEDQ</sequence>
<organism evidence="2 3">
    <name type="scientific">Kalanchoe fedtschenkoi</name>
    <name type="common">Lavender scallops</name>
    <name type="synonym">South American air plant</name>
    <dbReference type="NCBI Taxonomy" id="63787"/>
    <lineage>
        <taxon>Eukaryota</taxon>
        <taxon>Viridiplantae</taxon>
        <taxon>Streptophyta</taxon>
        <taxon>Embryophyta</taxon>
        <taxon>Tracheophyta</taxon>
        <taxon>Spermatophyta</taxon>
        <taxon>Magnoliopsida</taxon>
        <taxon>eudicotyledons</taxon>
        <taxon>Gunneridae</taxon>
        <taxon>Pentapetalae</taxon>
        <taxon>Saxifragales</taxon>
        <taxon>Crassulaceae</taxon>
        <taxon>Kalanchoe</taxon>
    </lineage>
</organism>
<evidence type="ECO:0000313" key="3">
    <source>
        <dbReference type="Proteomes" id="UP000594263"/>
    </source>
</evidence>
<accession>A0A7N0UR90</accession>
<feature type="compositionally biased region" description="Polar residues" evidence="1">
    <location>
        <begin position="145"/>
        <end position="154"/>
    </location>
</feature>
<dbReference type="InterPro" id="IPR006994">
    <property type="entry name" value="TCF25/Rqc1"/>
</dbReference>
<dbReference type="EnsemblPlants" id="Kaladp0081s0384.3.v1.1">
    <property type="protein sequence ID" value="Kaladp0081s0384.3.v1.1"/>
    <property type="gene ID" value="Kaladp0081s0384.v1.1"/>
</dbReference>
<dbReference type="Gramene" id="Kaladp0081s0384.2.v1.1">
    <property type="protein sequence ID" value="Kaladp0081s0384.2.v1.1"/>
    <property type="gene ID" value="Kaladp0081s0384.v1.1"/>
</dbReference>
<dbReference type="OMA" id="IWGKMPP"/>
<dbReference type="Gramene" id="Kaladp0081s0384.3.v1.1">
    <property type="protein sequence ID" value="Kaladp0081s0384.3.v1.1"/>
    <property type="gene ID" value="Kaladp0081s0384.v1.1"/>
</dbReference>
<feature type="region of interest" description="Disordered" evidence="1">
    <location>
        <begin position="129"/>
        <end position="154"/>
    </location>
</feature>
<dbReference type="AlphaFoldDB" id="A0A7N0UR90"/>